<name>A0A0E9P6I1_ANGAN</name>
<reference evidence="1" key="2">
    <citation type="journal article" date="2015" name="Fish Shellfish Immunol.">
        <title>Early steps in the European eel (Anguilla anguilla)-Vibrio vulnificus interaction in the gills: Role of the RtxA13 toxin.</title>
        <authorList>
            <person name="Callol A."/>
            <person name="Pajuelo D."/>
            <person name="Ebbesson L."/>
            <person name="Teles M."/>
            <person name="MacKenzie S."/>
            <person name="Amaro C."/>
        </authorList>
    </citation>
    <scope>NUCLEOTIDE SEQUENCE</scope>
</reference>
<reference evidence="1" key="1">
    <citation type="submission" date="2014-11" db="EMBL/GenBank/DDBJ databases">
        <authorList>
            <person name="Amaro Gonzalez C."/>
        </authorList>
    </citation>
    <scope>NUCLEOTIDE SEQUENCE</scope>
</reference>
<proteinExistence type="predicted"/>
<sequence>MENELWLKAFLSGGGAVAIAQRARRPKPMSLVRRGRTGSNQPHYFLNDRLPENRLALPVL</sequence>
<accession>A0A0E9P6I1</accession>
<dbReference type="EMBL" id="GBXM01108695">
    <property type="protein sequence ID" value="JAG99881.1"/>
    <property type="molecule type" value="Transcribed_RNA"/>
</dbReference>
<protein>
    <submittedName>
        <fullName evidence="1">Uncharacterized protein</fullName>
    </submittedName>
</protein>
<evidence type="ECO:0000313" key="1">
    <source>
        <dbReference type="EMBL" id="JAG99881.1"/>
    </source>
</evidence>
<organism evidence="1">
    <name type="scientific">Anguilla anguilla</name>
    <name type="common">European freshwater eel</name>
    <name type="synonym">Muraena anguilla</name>
    <dbReference type="NCBI Taxonomy" id="7936"/>
    <lineage>
        <taxon>Eukaryota</taxon>
        <taxon>Metazoa</taxon>
        <taxon>Chordata</taxon>
        <taxon>Craniata</taxon>
        <taxon>Vertebrata</taxon>
        <taxon>Euteleostomi</taxon>
        <taxon>Actinopterygii</taxon>
        <taxon>Neopterygii</taxon>
        <taxon>Teleostei</taxon>
        <taxon>Anguilliformes</taxon>
        <taxon>Anguillidae</taxon>
        <taxon>Anguilla</taxon>
    </lineage>
</organism>
<dbReference type="AlphaFoldDB" id="A0A0E9P6I1"/>